<keyword evidence="1" id="KW-1133">Transmembrane helix</keyword>
<dbReference type="InterPro" id="IPR010664">
    <property type="entry name" value="LipoPS_assembly_LptC-rel"/>
</dbReference>
<dbReference type="Gene3D" id="2.60.450.10">
    <property type="entry name" value="Lipopolysaccharide (LPS) transport protein A like domain"/>
    <property type="match status" value="1"/>
</dbReference>
<dbReference type="KEGG" id="srhi:H9L12_12050"/>
<dbReference type="Proteomes" id="UP000515955">
    <property type="component" value="Chromosome"/>
</dbReference>
<organism evidence="2 3">
    <name type="scientific">Sphingomonas rhizophila</name>
    <dbReference type="NCBI Taxonomy" id="2071607"/>
    <lineage>
        <taxon>Bacteria</taxon>
        <taxon>Pseudomonadati</taxon>
        <taxon>Pseudomonadota</taxon>
        <taxon>Alphaproteobacteria</taxon>
        <taxon>Sphingomonadales</taxon>
        <taxon>Sphingomonadaceae</taxon>
        <taxon>Sphingomonas</taxon>
    </lineage>
</organism>
<dbReference type="RefSeq" id="WP_187541929.1">
    <property type="nucleotide sequence ID" value="NZ_CP060717.1"/>
</dbReference>
<feature type="transmembrane region" description="Helical" evidence="1">
    <location>
        <begin position="31"/>
        <end position="50"/>
    </location>
</feature>
<keyword evidence="3" id="KW-1185">Reference proteome</keyword>
<protein>
    <submittedName>
        <fullName evidence="2">LPS export ABC transporter periplasmic protein LptC</fullName>
    </submittedName>
</protein>
<reference evidence="2 3" key="1">
    <citation type="submission" date="2020-08" db="EMBL/GenBank/DDBJ databases">
        <title>Genome sequence of Sphingomonas rhizophila KACC 19189T.</title>
        <authorList>
            <person name="Hyun D.-W."/>
            <person name="Bae J.-W."/>
        </authorList>
    </citation>
    <scope>NUCLEOTIDE SEQUENCE [LARGE SCALE GENOMIC DNA]</scope>
    <source>
        <strain evidence="2 3">KACC 19189</strain>
    </source>
</reference>
<keyword evidence="1" id="KW-0472">Membrane</keyword>
<dbReference type="Pfam" id="PF06835">
    <property type="entry name" value="LptC"/>
    <property type="match status" value="1"/>
</dbReference>
<accession>A0A7G9SAQ5</accession>
<dbReference type="EMBL" id="CP060717">
    <property type="protein sequence ID" value="QNN64930.1"/>
    <property type="molecule type" value="Genomic_DNA"/>
</dbReference>
<dbReference type="AlphaFoldDB" id="A0A7G9SAQ5"/>
<evidence type="ECO:0000256" key="1">
    <source>
        <dbReference type="SAM" id="Phobius"/>
    </source>
</evidence>
<sequence length="212" mass="22799">MSEAAYRERAVKQHWAEPGSRHDRVVRLAKLGLPVLALALLLLLAIAPFGRKGDVSFILDKNKVDEAEERMRVEAARYSGKDNEGRNFAIVANQAIQPSSSQPVVQIHGMAARLDLANGPLTIQAPQGRYNLETQKVLVDGAVRVAGPDGYRLETSDVGVDLKTRRLSSAGPVQGSMRLGEFSAGHLNADLGSRSVSLTGGARLKIVQGALR</sequence>
<keyword evidence="1" id="KW-0812">Transmembrane</keyword>
<proteinExistence type="predicted"/>
<name>A0A7G9SAQ5_9SPHN</name>
<evidence type="ECO:0000313" key="2">
    <source>
        <dbReference type="EMBL" id="QNN64930.1"/>
    </source>
</evidence>
<evidence type="ECO:0000313" key="3">
    <source>
        <dbReference type="Proteomes" id="UP000515955"/>
    </source>
</evidence>
<gene>
    <name evidence="2" type="primary">lptC</name>
    <name evidence="2" type="ORF">H9L12_12050</name>
</gene>